<feature type="domain" description="PRC-barrel" evidence="1">
    <location>
        <begin position="2"/>
        <end position="76"/>
    </location>
</feature>
<keyword evidence="3" id="KW-1185">Reference proteome</keyword>
<dbReference type="RefSeq" id="WP_132766822.1">
    <property type="nucleotide sequence ID" value="NZ_SMAB01000001.1"/>
</dbReference>
<dbReference type="Proteomes" id="UP000295788">
    <property type="component" value="Unassembled WGS sequence"/>
</dbReference>
<dbReference type="EMBL" id="SMAB01000001">
    <property type="protein sequence ID" value="TCS84401.1"/>
    <property type="molecule type" value="Genomic_DNA"/>
</dbReference>
<dbReference type="InterPro" id="IPR027275">
    <property type="entry name" value="PRC-brl_dom"/>
</dbReference>
<dbReference type="OrthoDB" id="6024937at2"/>
<comment type="caution">
    <text evidence="2">The sequence shown here is derived from an EMBL/GenBank/DDBJ whole genome shotgun (WGS) entry which is preliminary data.</text>
</comment>
<evidence type="ECO:0000259" key="1">
    <source>
        <dbReference type="Pfam" id="PF05239"/>
    </source>
</evidence>
<dbReference type="PANTHER" id="PTHR40061:SF1">
    <property type="entry name" value="SPORULATION PROTEIN YLMC-RELATED"/>
    <property type="match status" value="1"/>
</dbReference>
<evidence type="ECO:0000313" key="2">
    <source>
        <dbReference type="EMBL" id="TCS84401.1"/>
    </source>
</evidence>
<dbReference type="InterPro" id="IPR011033">
    <property type="entry name" value="PRC_barrel-like_sf"/>
</dbReference>
<dbReference type="InterPro" id="IPR014238">
    <property type="entry name" value="Spore_YlmC/YmxH"/>
</dbReference>
<name>A0A4R3KKI6_9BACI</name>
<accession>A0A4R3KKI6</accession>
<dbReference type="SUPFAM" id="SSF50346">
    <property type="entry name" value="PRC-barrel domain"/>
    <property type="match status" value="1"/>
</dbReference>
<dbReference type="AlphaFoldDB" id="A0A4R3KKI6"/>
<dbReference type="NCBIfam" id="TIGR02888">
    <property type="entry name" value="spore_YlmC_YmxH"/>
    <property type="match status" value="1"/>
</dbReference>
<sequence length="97" mass="11071">MIKISEFQTKDVVNIYDGKKLGTVQDIEIDLKTGRVEALVIPNQGKLFGLFGNGTEYIIPWRNIVKIGLDVVLVKLDDHRSFRSLESNEDSDPFKKY</sequence>
<proteinExistence type="predicted"/>
<dbReference type="Pfam" id="PF05239">
    <property type="entry name" value="PRC"/>
    <property type="match status" value="1"/>
</dbReference>
<dbReference type="PANTHER" id="PTHR40061">
    <property type="entry name" value="SPORULATION PROTEIN YLMC-RELATED"/>
    <property type="match status" value="1"/>
</dbReference>
<reference evidence="2 3" key="1">
    <citation type="submission" date="2019-03" db="EMBL/GenBank/DDBJ databases">
        <title>Genomic Encyclopedia of Type Strains, Phase IV (KMG-IV): sequencing the most valuable type-strain genomes for metagenomic binning, comparative biology and taxonomic classification.</title>
        <authorList>
            <person name="Goeker M."/>
        </authorList>
    </citation>
    <scope>NUCLEOTIDE SEQUENCE [LARGE SCALE GENOMIC DNA]</scope>
    <source>
        <strain evidence="2 3">DSM 23802</strain>
    </source>
</reference>
<evidence type="ECO:0000313" key="3">
    <source>
        <dbReference type="Proteomes" id="UP000295788"/>
    </source>
</evidence>
<gene>
    <name evidence="2" type="ORF">EDD72_10165</name>
</gene>
<protein>
    <submittedName>
        <fullName evidence="2">YlmC/YmxH family sporulation protein</fullName>
    </submittedName>
</protein>
<dbReference type="Gene3D" id="2.30.30.240">
    <property type="entry name" value="PRC-barrel domain"/>
    <property type="match status" value="1"/>
</dbReference>
<organism evidence="2 3">
    <name type="scientific">Tepidibacillus fermentans</name>
    <dbReference type="NCBI Taxonomy" id="1281767"/>
    <lineage>
        <taxon>Bacteria</taxon>
        <taxon>Bacillati</taxon>
        <taxon>Bacillota</taxon>
        <taxon>Bacilli</taxon>
        <taxon>Bacillales</taxon>
        <taxon>Bacillaceae</taxon>
        <taxon>Tepidibacillus</taxon>
    </lineage>
</organism>